<dbReference type="SUPFAM" id="SSF53474">
    <property type="entry name" value="alpha/beta-Hydrolases"/>
    <property type="match status" value="1"/>
</dbReference>
<dbReference type="AlphaFoldDB" id="A0AAU9DFW7"/>
<dbReference type="KEGG" id="xak:KIMC2_17130"/>
<organism evidence="1 2">
    <name type="scientific">Xylocopilactobacillus apis</name>
    <dbReference type="NCBI Taxonomy" id="2932183"/>
    <lineage>
        <taxon>Bacteria</taxon>
        <taxon>Bacillati</taxon>
        <taxon>Bacillota</taxon>
        <taxon>Bacilli</taxon>
        <taxon>Lactobacillales</taxon>
        <taxon>Lactobacillaceae</taxon>
        <taxon>Xylocopilactobacillus</taxon>
    </lineage>
</organism>
<reference evidence="1 2" key="1">
    <citation type="journal article" date="2023" name="Microbiol. Spectr.">
        <title>Symbiosis of Carpenter Bees with Uncharacterized Lactic Acid Bacteria Showing NAD Auxotrophy.</title>
        <authorList>
            <person name="Kawasaki S."/>
            <person name="Ozawa K."/>
            <person name="Mori T."/>
            <person name="Yamamoto A."/>
            <person name="Ito M."/>
            <person name="Ohkuma M."/>
            <person name="Sakamoto M."/>
            <person name="Matsutani M."/>
        </authorList>
    </citation>
    <scope>NUCLEOTIDE SEQUENCE [LARGE SCALE GENOMIC DNA]</scope>
    <source>
        <strain evidence="1 2">KimC2</strain>
    </source>
</reference>
<evidence type="ECO:0000313" key="2">
    <source>
        <dbReference type="Proteomes" id="UP001321804"/>
    </source>
</evidence>
<evidence type="ECO:0008006" key="3">
    <source>
        <dbReference type="Google" id="ProtNLM"/>
    </source>
</evidence>
<proteinExistence type="predicted"/>
<dbReference type="RefSeq" id="WP_317695974.1">
    <property type="nucleotide sequence ID" value="NZ_AP026801.1"/>
</dbReference>
<evidence type="ECO:0000313" key="1">
    <source>
        <dbReference type="EMBL" id="BDR57151.1"/>
    </source>
</evidence>
<name>A0AAU9DFW7_9LACO</name>
<gene>
    <name evidence="1" type="ORF">KIMC2_17130</name>
</gene>
<accession>A0AAU9DFW7</accession>
<dbReference type="InterPro" id="IPR024499">
    <property type="entry name" value="Mbeg1-like"/>
</dbReference>
<sequence length="358" mass="40432">MSNIISYLTSYGDKTFVDEPFNELDAAILSQISYLDFTQFTKNEFSQFSDLKGQEDLIKAAAEDTWFPVDSEQLVSDVAGSKRYGQISWSDYLNLVNKKTEQQFSAITFQLSPDLYFLAFGGTDSSILGLKEDLNMSYQKTVPSQISGLKYFKKISQKYSGTFFLGGHSKGGNVAVYAGVHAEEELQQLIEKIFNFDGPGFGKDKSSIKINDKIFKFIPQSSIVGRLLDPDNKFQVVKSDAKGFRQHNLFTWQVTGRSFVRLDAPDEFSQYVSGATSEIVDLIEDDNKEIFINALYELITSTDSTSMTELKKNWFSKAISVLNNLKDVDPELRKVLLKTTKNLAVISFKSTQILFKRK</sequence>
<keyword evidence="2" id="KW-1185">Reference proteome</keyword>
<dbReference type="EMBL" id="AP026801">
    <property type="protein sequence ID" value="BDR57151.1"/>
    <property type="molecule type" value="Genomic_DNA"/>
</dbReference>
<dbReference type="InterPro" id="IPR029058">
    <property type="entry name" value="AB_hydrolase_fold"/>
</dbReference>
<dbReference type="Proteomes" id="UP001321804">
    <property type="component" value="Chromosome"/>
</dbReference>
<dbReference type="Pfam" id="PF11187">
    <property type="entry name" value="Mbeg1-like"/>
    <property type="match status" value="1"/>
</dbReference>
<protein>
    <recommendedName>
        <fullName evidence="3">DUF2974 domain-containing protein</fullName>
    </recommendedName>
</protein>